<evidence type="ECO:0000313" key="2">
    <source>
        <dbReference type="EMBL" id="EDW35059.1"/>
    </source>
</evidence>
<reference evidence="2 3" key="1">
    <citation type="journal article" date="2007" name="Nature">
        <title>Evolution of genes and genomes on the Drosophila phylogeny.</title>
        <authorList>
            <consortium name="Drosophila 12 Genomes Consortium"/>
            <person name="Clark A.G."/>
            <person name="Eisen M.B."/>
            <person name="Smith D.R."/>
            <person name="Bergman C.M."/>
            <person name="Oliver B."/>
            <person name="Markow T.A."/>
            <person name="Kaufman T.C."/>
            <person name="Kellis M."/>
            <person name="Gelbart W."/>
            <person name="Iyer V.N."/>
            <person name="Pollard D.A."/>
            <person name="Sackton T.B."/>
            <person name="Larracuente A.M."/>
            <person name="Singh N.D."/>
            <person name="Abad J.P."/>
            <person name="Abt D.N."/>
            <person name="Adryan B."/>
            <person name="Aguade M."/>
            <person name="Akashi H."/>
            <person name="Anderson W.W."/>
            <person name="Aquadro C.F."/>
            <person name="Ardell D.H."/>
            <person name="Arguello R."/>
            <person name="Artieri C.G."/>
            <person name="Barbash D.A."/>
            <person name="Barker D."/>
            <person name="Barsanti P."/>
            <person name="Batterham P."/>
            <person name="Batzoglou S."/>
            <person name="Begun D."/>
            <person name="Bhutkar A."/>
            <person name="Blanco E."/>
            <person name="Bosak S.A."/>
            <person name="Bradley R.K."/>
            <person name="Brand A.D."/>
            <person name="Brent M.R."/>
            <person name="Brooks A.N."/>
            <person name="Brown R.H."/>
            <person name="Butlin R.K."/>
            <person name="Caggese C."/>
            <person name="Calvi B.R."/>
            <person name="Bernardo de Carvalho A."/>
            <person name="Caspi A."/>
            <person name="Castrezana S."/>
            <person name="Celniker S.E."/>
            <person name="Chang J.L."/>
            <person name="Chapple C."/>
            <person name="Chatterji S."/>
            <person name="Chinwalla A."/>
            <person name="Civetta A."/>
            <person name="Clifton S.W."/>
            <person name="Comeron J.M."/>
            <person name="Costello J.C."/>
            <person name="Coyne J.A."/>
            <person name="Daub J."/>
            <person name="David R.G."/>
            <person name="Delcher A.L."/>
            <person name="Delehaunty K."/>
            <person name="Do C.B."/>
            <person name="Ebling H."/>
            <person name="Edwards K."/>
            <person name="Eickbush T."/>
            <person name="Evans J.D."/>
            <person name="Filipski A."/>
            <person name="Findeiss S."/>
            <person name="Freyhult E."/>
            <person name="Fulton L."/>
            <person name="Fulton R."/>
            <person name="Garcia A.C."/>
            <person name="Gardiner A."/>
            <person name="Garfield D.A."/>
            <person name="Garvin B.E."/>
            <person name="Gibson G."/>
            <person name="Gilbert D."/>
            <person name="Gnerre S."/>
            <person name="Godfrey J."/>
            <person name="Good R."/>
            <person name="Gotea V."/>
            <person name="Gravely B."/>
            <person name="Greenberg A.J."/>
            <person name="Griffiths-Jones S."/>
            <person name="Gross S."/>
            <person name="Guigo R."/>
            <person name="Gustafson E.A."/>
            <person name="Haerty W."/>
            <person name="Hahn M.W."/>
            <person name="Halligan D.L."/>
            <person name="Halpern A.L."/>
            <person name="Halter G.M."/>
            <person name="Han M.V."/>
            <person name="Heger A."/>
            <person name="Hillier L."/>
            <person name="Hinrichs A.S."/>
            <person name="Holmes I."/>
            <person name="Hoskins R.A."/>
            <person name="Hubisz M.J."/>
            <person name="Hultmark D."/>
            <person name="Huntley M.A."/>
            <person name="Jaffe D.B."/>
            <person name="Jagadeeshan S."/>
            <person name="Jeck W.R."/>
            <person name="Johnson J."/>
            <person name="Jones C.D."/>
            <person name="Jordan W.C."/>
            <person name="Karpen G.H."/>
            <person name="Kataoka E."/>
            <person name="Keightley P.D."/>
            <person name="Kheradpour P."/>
            <person name="Kirkness E.F."/>
            <person name="Koerich L.B."/>
            <person name="Kristiansen K."/>
            <person name="Kudrna D."/>
            <person name="Kulathinal R.J."/>
            <person name="Kumar S."/>
            <person name="Kwok R."/>
            <person name="Lander E."/>
            <person name="Langley C.H."/>
            <person name="Lapoint R."/>
            <person name="Lazzaro B.P."/>
            <person name="Lee S.J."/>
            <person name="Levesque L."/>
            <person name="Li R."/>
            <person name="Lin C.F."/>
            <person name="Lin M.F."/>
            <person name="Lindblad-Toh K."/>
            <person name="Llopart A."/>
            <person name="Long M."/>
            <person name="Low L."/>
            <person name="Lozovsky E."/>
            <person name="Lu J."/>
            <person name="Luo M."/>
            <person name="Machado C.A."/>
            <person name="Makalowski W."/>
            <person name="Marzo M."/>
            <person name="Matsuda M."/>
            <person name="Matzkin L."/>
            <person name="McAllister B."/>
            <person name="McBride C.S."/>
            <person name="McKernan B."/>
            <person name="McKernan K."/>
            <person name="Mendez-Lago M."/>
            <person name="Minx P."/>
            <person name="Mollenhauer M.U."/>
            <person name="Montooth K."/>
            <person name="Mount S.M."/>
            <person name="Mu X."/>
            <person name="Myers E."/>
            <person name="Negre B."/>
            <person name="Newfeld S."/>
            <person name="Nielsen R."/>
            <person name="Noor M.A."/>
            <person name="O'Grady P."/>
            <person name="Pachter L."/>
            <person name="Papaceit M."/>
            <person name="Parisi M.J."/>
            <person name="Parisi M."/>
            <person name="Parts L."/>
            <person name="Pedersen J.S."/>
            <person name="Pesole G."/>
            <person name="Phillippy A.M."/>
            <person name="Ponting C.P."/>
            <person name="Pop M."/>
            <person name="Porcelli D."/>
            <person name="Powell J.R."/>
            <person name="Prohaska S."/>
            <person name="Pruitt K."/>
            <person name="Puig M."/>
            <person name="Quesneville H."/>
            <person name="Ram K.R."/>
            <person name="Rand D."/>
            <person name="Rasmussen M.D."/>
            <person name="Reed L.K."/>
            <person name="Reenan R."/>
            <person name="Reily A."/>
            <person name="Remington K.A."/>
            <person name="Rieger T.T."/>
            <person name="Ritchie M.G."/>
            <person name="Robin C."/>
            <person name="Rogers Y.H."/>
            <person name="Rohde C."/>
            <person name="Rozas J."/>
            <person name="Rubenfield M.J."/>
            <person name="Ruiz A."/>
            <person name="Russo S."/>
            <person name="Salzberg S.L."/>
            <person name="Sanchez-Gracia A."/>
            <person name="Saranga D.J."/>
            <person name="Sato H."/>
            <person name="Schaeffer S.W."/>
            <person name="Schatz M.C."/>
            <person name="Schlenke T."/>
            <person name="Schwartz R."/>
            <person name="Segarra C."/>
            <person name="Singh R.S."/>
            <person name="Sirot L."/>
            <person name="Sirota M."/>
            <person name="Sisneros N.B."/>
            <person name="Smith C.D."/>
            <person name="Smith T.F."/>
            <person name="Spieth J."/>
            <person name="Stage D.E."/>
            <person name="Stark A."/>
            <person name="Stephan W."/>
            <person name="Strausberg R.L."/>
            <person name="Strempel S."/>
            <person name="Sturgill D."/>
            <person name="Sutton G."/>
            <person name="Sutton G.G."/>
            <person name="Tao W."/>
            <person name="Teichmann S."/>
            <person name="Tobari Y.N."/>
            <person name="Tomimura Y."/>
            <person name="Tsolas J.M."/>
            <person name="Valente V.L."/>
            <person name="Venter E."/>
            <person name="Venter J.C."/>
            <person name="Vicario S."/>
            <person name="Vieira F.G."/>
            <person name="Vilella A.J."/>
            <person name="Villasante A."/>
            <person name="Walenz B."/>
            <person name="Wang J."/>
            <person name="Wasserman M."/>
            <person name="Watts T."/>
            <person name="Wilson D."/>
            <person name="Wilson R.K."/>
            <person name="Wing R.A."/>
            <person name="Wolfner M.F."/>
            <person name="Wong A."/>
            <person name="Wong G.K."/>
            <person name="Wu C.I."/>
            <person name="Wu G."/>
            <person name="Yamamoto D."/>
            <person name="Yang H.P."/>
            <person name="Yang S.P."/>
            <person name="Yorke J.A."/>
            <person name="Yoshida K."/>
            <person name="Zdobnov E."/>
            <person name="Zhang P."/>
            <person name="Zhang Y."/>
            <person name="Zimin A.V."/>
            <person name="Baldwin J."/>
            <person name="Abdouelleil A."/>
            <person name="Abdulkadir J."/>
            <person name="Abebe A."/>
            <person name="Abera B."/>
            <person name="Abreu J."/>
            <person name="Acer S.C."/>
            <person name="Aftuck L."/>
            <person name="Alexander A."/>
            <person name="An P."/>
            <person name="Anderson E."/>
            <person name="Anderson S."/>
            <person name="Arachi H."/>
            <person name="Azer M."/>
            <person name="Bachantsang P."/>
            <person name="Barry A."/>
            <person name="Bayul T."/>
            <person name="Berlin A."/>
            <person name="Bessette D."/>
            <person name="Bloom T."/>
            <person name="Blye J."/>
            <person name="Boguslavskiy L."/>
            <person name="Bonnet C."/>
            <person name="Boukhgalter B."/>
            <person name="Bourzgui I."/>
            <person name="Brown A."/>
            <person name="Cahill P."/>
            <person name="Channer S."/>
            <person name="Cheshatsang Y."/>
            <person name="Chuda L."/>
            <person name="Citroen M."/>
            <person name="Collymore A."/>
            <person name="Cooke P."/>
            <person name="Costello M."/>
            <person name="D'Aco K."/>
            <person name="Daza R."/>
            <person name="De Haan G."/>
            <person name="DeGray S."/>
            <person name="DeMaso C."/>
            <person name="Dhargay N."/>
            <person name="Dooley K."/>
            <person name="Dooley E."/>
            <person name="Doricent M."/>
            <person name="Dorje P."/>
            <person name="Dorjee K."/>
            <person name="Dupes A."/>
            <person name="Elong R."/>
            <person name="Falk J."/>
            <person name="Farina A."/>
            <person name="Faro S."/>
            <person name="Ferguson D."/>
            <person name="Fisher S."/>
            <person name="Foley C.D."/>
            <person name="Franke A."/>
            <person name="Friedrich D."/>
            <person name="Gadbois L."/>
            <person name="Gearin G."/>
            <person name="Gearin C.R."/>
            <person name="Giannoukos G."/>
            <person name="Goode T."/>
            <person name="Graham J."/>
            <person name="Grandbois E."/>
            <person name="Grewal S."/>
            <person name="Gyaltsen K."/>
            <person name="Hafez N."/>
            <person name="Hagos B."/>
            <person name="Hall J."/>
            <person name="Henson C."/>
            <person name="Hollinger A."/>
            <person name="Honan T."/>
            <person name="Huard M.D."/>
            <person name="Hughes L."/>
            <person name="Hurhula B."/>
            <person name="Husby M.E."/>
            <person name="Kamat A."/>
            <person name="Kanga B."/>
            <person name="Kashin S."/>
            <person name="Khazanovich D."/>
            <person name="Kisner P."/>
            <person name="Lance K."/>
            <person name="Lara M."/>
            <person name="Lee W."/>
            <person name="Lennon N."/>
            <person name="Letendre F."/>
            <person name="LeVine R."/>
            <person name="Lipovsky A."/>
            <person name="Liu X."/>
            <person name="Liu J."/>
            <person name="Liu S."/>
            <person name="Lokyitsang T."/>
            <person name="Lokyitsang Y."/>
            <person name="Lubonja R."/>
            <person name="Lui A."/>
            <person name="MacDonald P."/>
            <person name="Magnisalis V."/>
            <person name="Maru K."/>
            <person name="Matthews C."/>
            <person name="McCusker W."/>
            <person name="McDonough S."/>
            <person name="Mehta T."/>
            <person name="Meldrim J."/>
            <person name="Meneus L."/>
            <person name="Mihai O."/>
            <person name="Mihalev A."/>
            <person name="Mihova T."/>
            <person name="Mittelman R."/>
            <person name="Mlenga V."/>
            <person name="Montmayeur A."/>
            <person name="Mulrain L."/>
            <person name="Navidi A."/>
            <person name="Naylor J."/>
            <person name="Negash T."/>
            <person name="Nguyen T."/>
            <person name="Nguyen N."/>
            <person name="Nicol R."/>
            <person name="Norbu C."/>
            <person name="Norbu N."/>
            <person name="Novod N."/>
            <person name="O'Neill B."/>
            <person name="Osman S."/>
            <person name="Markiewicz E."/>
            <person name="Oyono O.L."/>
            <person name="Patti C."/>
            <person name="Phunkhang P."/>
            <person name="Pierre F."/>
            <person name="Priest M."/>
            <person name="Raghuraman S."/>
            <person name="Rege F."/>
            <person name="Reyes R."/>
            <person name="Rise C."/>
            <person name="Rogov P."/>
            <person name="Ross K."/>
            <person name="Ryan E."/>
            <person name="Settipalli S."/>
            <person name="Shea T."/>
            <person name="Sherpa N."/>
            <person name="Shi L."/>
            <person name="Shih D."/>
            <person name="Sparrow T."/>
            <person name="Spaulding J."/>
            <person name="Stalker J."/>
            <person name="Stange-Thomann N."/>
            <person name="Stavropoulos S."/>
            <person name="Stone C."/>
            <person name="Strader C."/>
            <person name="Tesfaye S."/>
            <person name="Thomson T."/>
            <person name="Thoulutsang Y."/>
            <person name="Thoulutsang D."/>
            <person name="Topham K."/>
            <person name="Topping I."/>
            <person name="Tsamla T."/>
            <person name="Vassiliev H."/>
            <person name="Vo A."/>
            <person name="Wangchuk T."/>
            <person name="Wangdi T."/>
            <person name="Weiand M."/>
            <person name="Wilkinson J."/>
            <person name="Wilson A."/>
            <person name="Yadav S."/>
            <person name="Young G."/>
            <person name="Yu Q."/>
            <person name="Zembek L."/>
            <person name="Zhong D."/>
            <person name="Zimmer A."/>
            <person name="Zwirko Z."/>
            <person name="Jaffe D.B."/>
            <person name="Alvarez P."/>
            <person name="Brockman W."/>
            <person name="Butler J."/>
            <person name="Chin C."/>
            <person name="Gnerre S."/>
            <person name="Grabherr M."/>
            <person name="Kleber M."/>
            <person name="Mauceli E."/>
            <person name="MacCallum I."/>
        </authorList>
    </citation>
    <scope>NUCLEOTIDE SEQUENCE [LARGE SCALE GENOMIC DNA]</scope>
    <source>
        <strain evidence="3">MSH-3 / Tucson 14011-0111.49</strain>
    </source>
</reference>
<dbReference type="OrthoDB" id="6506757at2759"/>
<gene>
    <name evidence="2" type="primary">Dper\GL25480</name>
    <name evidence="2" type="ORF">Dper_GL25480</name>
</gene>
<evidence type="ECO:0000259" key="1">
    <source>
        <dbReference type="Pfam" id="PF24061"/>
    </source>
</evidence>
<protein>
    <submittedName>
        <fullName evidence="2">GL25480</fullName>
    </submittedName>
</protein>
<keyword evidence="3" id="KW-1185">Reference proteome</keyword>
<dbReference type="HOGENOM" id="CLU_1054749_0_0_1"/>
<dbReference type="EMBL" id="CH692589">
    <property type="protein sequence ID" value="EDW35059.1"/>
    <property type="molecule type" value="Genomic_DNA"/>
</dbReference>
<dbReference type="eggNOG" id="KOG1052">
    <property type="taxonomic scope" value="Eukaryota"/>
</dbReference>
<dbReference type="Pfam" id="PF24061">
    <property type="entry name" value="LBD_receptor"/>
    <property type="match status" value="1"/>
</dbReference>
<dbReference type="GO" id="GO:0001580">
    <property type="term" value="P:detection of chemical stimulus involved in sensory perception of bitter taste"/>
    <property type="evidence" value="ECO:0007669"/>
    <property type="project" value="EnsemblMetazoa"/>
</dbReference>
<dbReference type="OMA" id="HFTDFHS"/>
<proteinExistence type="predicted"/>
<dbReference type="AlphaFoldDB" id="B4IRD0"/>
<sequence length="264" mass="30050">MTPLSAAAMDILEKQVSSTQSTLGVIELIAEDHDHGHVHRDHRQQELLTSILRRTGTSMALRLNQETPSMLPASYVLILVNSAEAFRSLRVHFTKAPQRQEFNFLIVLTRRLGRKAERLEAMRDIFLTCVKRFHTMNAIILTQRNDGVVVTYGFRLYSRDCKLTLSLDLLNRFENGSFRHTTGRIFDRVLGSLGGCPVSVSWYPVPPFVHFLGDMDDPEERKEVWRLTGIDGEIIKVLSKVFNFSIKLMPPCKKQRTCNGSCSS</sequence>
<feature type="domain" description="Putative ionotropic receptor ligand binding" evidence="1">
    <location>
        <begin position="2"/>
        <end position="190"/>
    </location>
</feature>
<name>B4IRD0_DROPE</name>
<dbReference type="PhylomeDB" id="B4IRD0"/>
<evidence type="ECO:0000313" key="3">
    <source>
        <dbReference type="Proteomes" id="UP000008744"/>
    </source>
</evidence>
<organism evidence="3">
    <name type="scientific">Drosophila persimilis</name>
    <name type="common">Fruit fly</name>
    <dbReference type="NCBI Taxonomy" id="7234"/>
    <lineage>
        <taxon>Eukaryota</taxon>
        <taxon>Metazoa</taxon>
        <taxon>Ecdysozoa</taxon>
        <taxon>Arthropoda</taxon>
        <taxon>Hexapoda</taxon>
        <taxon>Insecta</taxon>
        <taxon>Pterygota</taxon>
        <taxon>Neoptera</taxon>
        <taxon>Endopterygota</taxon>
        <taxon>Diptera</taxon>
        <taxon>Brachycera</taxon>
        <taxon>Muscomorpha</taxon>
        <taxon>Ephydroidea</taxon>
        <taxon>Drosophilidae</taxon>
        <taxon>Drosophila</taxon>
        <taxon>Sophophora</taxon>
    </lineage>
</organism>
<accession>B4IRD0</accession>
<dbReference type="InterPro" id="IPR056198">
    <property type="entry name" value="LBD_receptor"/>
</dbReference>
<dbReference type="Proteomes" id="UP000008744">
    <property type="component" value="Unassembled WGS sequence"/>
</dbReference>